<dbReference type="SUPFAM" id="SSF56024">
    <property type="entry name" value="Phospholipase D/nuclease"/>
    <property type="match status" value="2"/>
</dbReference>
<feature type="region of interest" description="Disordered" evidence="1">
    <location>
        <begin position="1"/>
        <end position="38"/>
    </location>
</feature>
<reference evidence="3 4" key="1">
    <citation type="submission" date="2018-06" db="EMBL/GenBank/DDBJ databases">
        <title>Comparative analysis of microorganisms from saline springs in Andes Mountain Range, Colombia.</title>
        <authorList>
            <person name="Rubin E."/>
        </authorList>
    </citation>
    <scope>NUCLEOTIDE SEQUENCE [LARGE SCALE GENOMIC DNA]</scope>
    <source>
        <strain evidence="3 4">USBA-857</strain>
    </source>
</reference>
<dbReference type="RefSeq" id="WP_112055485.1">
    <property type="nucleotide sequence ID" value="NZ_QLSX01000008.1"/>
</dbReference>
<dbReference type="PANTHER" id="PTHR21248:SF22">
    <property type="entry name" value="PHOSPHOLIPASE D"/>
    <property type="match status" value="1"/>
</dbReference>
<dbReference type="Pfam" id="PF13091">
    <property type="entry name" value="PLDc_2"/>
    <property type="match status" value="2"/>
</dbReference>
<feature type="compositionally biased region" description="Low complexity" evidence="1">
    <location>
        <begin position="1"/>
        <end position="10"/>
    </location>
</feature>
<feature type="domain" description="PLD phosphodiesterase" evidence="2">
    <location>
        <begin position="331"/>
        <end position="358"/>
    </location>
</feature>
<evidence type="ECO:0000259" key="2">
    <source>
        <dbReference type="PROSITE" id="PS50035"/>
    </source>
</evidence>
<feature type="compositionally biased region" description="Basic and acidic residues" evidence="1">
    <location>
        <begin position="11"/>
        <end position="29"/>
    </location>
</feature>
<dbReference type="PANTHER" id="PTHR21248">
    <property type="entry name" value="CARDIOLIPIN SYNTHASE"/>
    <property type="match status" value="1"/>
</dbReference>
<dbReference type="InterPro" id="IPR025202">
    <property type="entry name" value="PLD-like_dom"/>
</dbReference>
<dbReference type="CDD" id="cd09110">
    <property type="entry name" value="PLDc_CLS_1"/>
    <property type="match status" value="1"/>
</dbReference>
<evidence type="ECO:0000256" key="1">
    <source>
        <dbReference type="SAM" id="MobiDB-lite"/>
    </source>
</evidence>
<dbReference type="OrthoDB" id="9762009at2"/>
<dbReference type="GO" id="GO:0032049">
    <property type="term" value="P:cardiolipin biosynthetic process"/>
    <property type="evidence" value="ECO:0007669"/>
    <property type="project" value="UniProtKB-ARBA"/>
</dbReference>
<dbReference type="PROSITE" id="PS50035">
    <property type="entry name" value="PLD"/>
    <property type="match status" value="2"/>
</dbReference>
<dbReference type="Proteomes" id="UP000249700">
    <property type="component" value="Unassembled WGS sequence"/>
</dbReference>
<dbReference type="InterPro" id="IPR001736">
    <property type="entry name" value="PLipase_D/transphosphatidylase"/>
</dbReference>
<dbReference type="SMART" id="SM00155">
    <property type="entry name" value="PLDc"/>
    <property type="match status" value="2"/>
</dbReference>
<dbReference type="Gene3D" id="3.30.870.10">
    <property type="entry name" value="Endonuclease Chain A"/>
    <property type="match status" value="2"/>
</dbReference>
<dbReference type="GO" id="GO:0030572">
    <property type="term" value="F:phosphatidyltransferase activity"/>
    <property type="evidence" value="ECO:0007669"/>
    <property type="project" value="UniProtKB-ARBA"/>
</dbReference>
<feature type="domain" description="PLD phosphodiesterase" evidence="2">
    <location>
        <begin position="155"/>
        <end position="182"/>
    </location>
</feature>
<dbReference type="AlphaFoldDB" id="A0A328XKJ7"/>
<evidence type="ECO:0000313" key="3">
    <source>
        <dbReference type="EMBL" id="RAR59733.1"/>
    </source>
</evidence>
<proteinExistence type="predicted"/>
<protein>
    <submittedName>
        <fullName evidence="3">Cardiolipin synthase</fullName>
    </submittedName>
</protein>
<organism evidence="3 4">
    <name type="scientific">Onishia taeanensis</name>
    <dbReference type="NCBI Taxonomy" id="284577"/>
    <lineage>
        <taxon>Bacteria</taxon>
        <taxon>Pseudomonadati</taxon>
        <taxon>Pseudomonadota</taxon>
        <taxon>Gammaproteobacteria</taxon>
        <taxon>Oceanospirillales</taxon>
        <taxon>Halomonadaceae</taxon>
        <taxon>Onishia</taxon>
    </lineage>
</organism>
<dbReference type="EMBL" id="QLSX01000008">
    <property type="protein sequence ID" value="RAR59733.1"/>
    <property type="molecule type" value="Genomic_DNA"/>
</dbReference>
<gene>
    <name evidence="3" type="ORF">BCL93_10880</name>
</gene>
<evidence type="ECO:0000313" key="4">
    <source>
        <dbReference type="Proteomes" id="UP000249700"/>
    </source>
</evidence>
<accession>A0A328XKJ7</accession>
<name>A0A328XKJ7_9GAMM</name>
<sequence length="418" mass="46688">MPADTGSGESRSSERQRKEAHSLEKRDSDASGPASPREEAYYRTELEYALGTPFTAGNHVEVMRNGVEIFPAMLDAIDAAEASIDLVTYVYWTGDIAQRFAEALARRAREGLRVRVVLDAVGTQKMSSEVVAQMREAGVEVRLFRPIKLPRPWQIDKRTHRKIMVCDDRLGFVGGVGIAAEWEGDARTPDEWRETHLLVSGPAVIGLHSAFLDNWNECGPWQWEPIRQRPPVHEDGLLVQCVRASSTIGWTESAAMLRSLVAVSQVRLRIVTAYFAPDDVLIEQIISALERGVSVELLVPGRHNDSRLSQLAGQPSIERLLDAGAKVWVFLPTMLHAKVITVDGRLACVGSVNVNHRSMGKDEECCALMLSEAVTATLDGQFDDDCQRAQRLDADEFRRRGRWTRFMEQGARMLLEQL</sequence>
<comment type="caution">
    <text evidence="3">The sequence shown here is derived from an EMBL/GenBank/DDBJ whole genome shotgun (WGS) entry which is preliminary data.</text>
</comment>